<dbReference type="Proteomes" id="UP000235392">
    <property type="component" value="Unassembled WGS sequence"/>
</dbReference>
<feature type="compositionally biased region" description="Basic and acidic residues" evidence="1">
    <location>
        <begin position="512"/>
        <end position="521"/>
    </location>
</feature>
<reference evidence="3 4" key="1">
    <citation type="submission" date="2017-11" db="EMBL/GenBank/DDBJ databases">
        <title>De novo assembly and phasing of dikaryotic genomes from two isolates of Puccinia coronata f. sp. avenae, the causal agent of oat crown rust.</title>
        <authorList>
            <person name="Miller M.E."/>
            <person name="Zhang Y."/>
            <person name="Omidvar V."/>
            <person name="Sperschneider J."/>
            <person name="Schwessinger B."/>
            <person name="Raley C."/>
            <person name="Palmer J.M."/>
            <person name="Garnica D."/>
            <person name="Upadhyaya N."/>
            <person name="Rathjen J."/>
            <person name="Taylor J.M."/>
            <person name="Park R.F."/>
            <person name="Dodds P.N."/>
            <person name="Hirsch C.D."/>
            <person name="Kianian S.F."/>
            <person name="Figueroa M."/>
        </authorList>
    </citation>
    <scope>NUCLEOTIDE SEQUENCE [LARGE SCALE GENOMIC DNA]</scope>
    <source>
        <strain evidence="3">12SD80</strain>
    </source>
</reference>
<feature type="compositionally biased region" description="Basic residues" evidence="1">
    <location>
        <begin position="1"/>
        <end position="14"/>
    </location>
</feature>
<evidence type="ECO:0000313" key="4">
    <source>
        <dbReference type="Proteomes" id="UP000235392"/>
    </source>
</evidence>
<organism evidence="3 4">
    <name type="scientific">Puccinia coronata f. sp. avenae</name>
    <dbReference type="NCBI Taxonomy" id="200324"/>
    <lineage>
        <taxon>Eukaryota</taxon>
        <taxon>Fungi</taxon>
        <taxon>Dikarya</taxon>
        <taxon>Basidiomycota</taxon>
        <taxon>Pucciniomycotina</taxon>
        <taxon>Pucciniomycetes</taxon>
        <taxon>Pucciniales</taxon>
        <taxon>Pucciniaceae</taxon>
        <taxon>Puccinia</taxon>
    </lineage>
</organism>
<name>A0A2N5TFJ8_9BASI</name>
<feature type="region of interest" description="Disordered" evidence="1">
    <location>
        <begin position="1"/>
        <end position="38"/>
    </location>
</feature>
<feature type="region of interest" description="Disordered" evidence="1">
    <location>
        <begin position="625"/>
        <end position="702"/>
    </location>
</feature>
<comment type="caution">
    <text evidence="3">The sequence shown here is derived from an EMBL/GenBank/DDBJ whole genome shotgun (WGS) entry which is preliminary data.</text>
</comment>
<feature type="region of interest" description="Disordered" evidence="1">
    <location>
        <begin position="488"/>
        <end position="521"/>
    </location>
</feature>
<feature type="compositionally biased region" description="Polar residues" evidence="1">
    <location>
        <begin position="16"/>
        <end position="33"/>
    </location>
</feature>
<dbReference type="InterPro" id="IPR049203">
    <property type="entry name" value="DUF6818"/>
</dbReference>
<dbReference type="PANTHER" id="PTHR34409">
    <property type="entry name" value="SET DOMAIN-CONTAINING PROTEIN"/>
    <property type="match status" value="1"/>
</dbReference>
<feature type="region of interest" description="Disordered" evidence="1">
    <location>
        <begin position="165"/>
        <end position="238"/>
    </location>
</feature>
<feature type="domain" description="DUF6818" evidence="2">
    <location>
        <begin position="60"/>
        <end position="141"/>
    </location>
</feature>
<accession>A0A2N5TFJ8</accession>
<protein>
    <recommendedName>
        <fullName evidence="2">DUF6818 domain-containing protein</fullName>
    </recommendedName>
</protein>
<feature type="compositionally biased region" description="Pro residues" evidence="1">
    <location>
        <begin position="630"/>
        <end position="642"/>
    </location>
</feature>
<dbReference type="Pfam" id="PF20681">
    <property type="entry name" value="DUF6818"/>
    <property type="match status" value="1"/>
</dbReference>
<feature type="compositionally biased region" description="Polar residues" evidence="1">
    <location>
        <begin position="193"/>
        <end position="218"/>
    </location>
</feature>
<dbReference type="AlphaFoldDB" id="A0A2N5TFJ8"/>
<proteinExistence type="predicted"/>
<evidence type="ECO:0000256" key="1">
    <source>
        <dbReference type="SAM" id="MobiDB-lite"/>
    </source>
</evidence>
<gene>
    <name evidence="3" type="ORF">PCASD_09274</name>
</gene>
<feature type="compositionally biased region" description="Low complexity" evidence="1">
    <location>
        <begin position="643"/>
        <end position="652"/>
    </location>
</feature>
<evidence type="ECO:0000259" key="2">
    <source>
        <dbReference type="Pfam" id="PF20681"/>
    </source>
</evidence>
<dbReference type="EMBL" id="PGCI01000612">
    <property type="protein sequence ID" value="PLW24270.1"/>
    <property type="molecule type" value="Genomic_DNA"/>
</dbReference>
<dbReference type="PANTHER" id="PTHR34409:SF1">
    <property type="entry name" value="MYB-LIKE DOMAIN-CONTAINING PROTEIN"/>
    <property type="match status" value="1"/>
</dbReference>
<evidence type="ECO:0000313" key="3">
    <source>
        <dbReference type="EMBL" id="PLW24270.1"/>
    </source>
</evidence>
<sequence length="702" mass="76143">MPPTPQKKKNKRKTPYPTQEPISANSGAPSQHCPSRAKGCQGYSTTDFEELNKAVKAFLPLGSQEWDHDYEQYKSYSEANGRDSRELNSLKIKFRALVNFSKPTGNPKCPETVCEAKRIQIAMDARAHVMACNDVEQDDGDSDKDAVKITNPNEGLNVEVLSQDSEDANQPVGDNLDKELPPPLVFSDDISKQPASPTRQSPQSSFSAYAAQPSGSKTCSRRAIAANSQKTSAQPPRGIKPAVGLEKQMNNYFDPAKRQKQDFKDGMTQFYANQLSNANKTITSLCKEKSNLHNWKPTSVIVWKTPNKGPELLTLLGANPGTLGHQLALHLTQLGYVVIATMSSPDMVAGLELKGLGWRKALVLNPLAPQTSAFTRTLAASMSSRFPLSASAKTFTHTIHQLPLVGLINCLPVLLPDDLRPVKALAVDQHLIAHIHAIAGVSLEVIKVVLPMIWNSTKKFGAEDSLILTLCIPDQKYKSRSTLPQKLACGQPDARESDGHALTGDQDLGIDEPAHDLGGERADRDVQSLGPLWELHASKDAQSTGPPAPDLCTIHVAADWAGVCTGLRVAVGAETWMYMLVDRLVPPSWVDRWLCLVEQLNGWMRAKVMSDLDLESNHPQVEIEVSADPPSMPSSKGPPPAADPVDAPAAKQADPDDTLMETGNVVDKGPEAENEDPAAPDNQGSLQGSFVGSKIDWKEKSG</sequence>